<feature type="coiled-coil region" evidence="3">
    <location>
        <begin position="258"/>
        <end position="285"/>
    </location>
</feature>
<dbReference type="EMBL" id="FNAG01000013">
    <property type="protein sequence ID" value="SDE00676.1"/>
    <property type="molecule type" value="Genomic_DNA"/>
</dbReference>
<feature type="domain" description="Methyltransferase" evidence="4">
    <location>
        <begin position="43"/>
        <end position="134"/>
    </location>
</feature>
<dbReference type="AlphaFoldDB" id="A0A1G6ZG37"/>
<evidence type="ECO:0000256" key="1">
    <source>
        <dbReference type="ARBA" id="ARBA00022603"/>
    </source>
</evidence>
<accession>A0A1G6ZG37</accession>
<dbReference type="CDD" id="cd02440">
    <property type="entry name" value="AdoMet_MTases"/>
    <property type="match status" value="1"/>
</dbReference>
<evidence type="ECO:0000313" key="5">
    <source>
        <dbReference type="EMBL" id="SDE00676.1"/>
    </source>
</evidence>
<gene>
    <name evidence="5" type="ORF">SAMN04488509_11370</name>
</gene>
<dbReference type="RefSeq" id="WP_091244893.1">
    <property type="nucleotide sequence ID" value="NZ_FNAG01000013.1"/>
</dbReference>
<keyword evidence="6" id="KW-1185">Reference proteome</keyword>
<dbReference type="Pfam" id="PF13649">
    <property type="entry name" value="Methyltransf_25"/>
    <property type="match status" value="1"/>
</dbReference>
<dbReference type="Proteomes" id="UP000199603">
    <property type="component" value="Unassembled WGS sequence"/>
</dbReference>
<keyword evidence="1 5" id="KW-0489">Methyltransferase</keyword>
<protein>
    <submittedName>
        <fullName evidence="5">Methyltransferase domain-containing protein</fullName>
    </submittedName>
</protein>
<evidence type="ECO:0000256" key="2">
    <source>
        <dbReference type="ARBA" id="ARBA00022679"/>
    </source>
</evidence>
<keyword evidence="2 5" id="KW-0808">Transferase</keyword>
<dbReference type="GO" id="GO:0008168">
    <property type="term" value="F:methyltransferase activity"/>
    <property type="evidence" value="ECO:0007669"/>
    <property type="project" value="UniProtKB-KW"/>
</dbReference>
<proteinExistence type="predicted"/>
<evidence type="ECO:0000256" key="3">
    <source>
        <dbReference type="SAM" id="Coils"/>
    </source>
</evidence>
<name>A0A1G6ZG37_9GAMM</name>
<evidence type="ECO:0000313" key="6">
    <source>
        <dbReference type="Proteomes" id="UP000199603"/>
    </source>
</evidence>
<dbReference type="InterPro" id="IPR029063">
    <property type="entry name" value="SAM-dependent_MTases_sf"/>
</dbReference>
<dbReference type="GO" id="GO:0032259">
    <property type="term" value="P:methylation"/>
    <property type="evidence" value="ECO:0007669"/>
    <property type="project" value="UniProtKB-KW"/>
</dbReference>
<dbReference type="PANTHER" id="PTHR43861:SF1">
    <property type="entry name" value="TRANS-ACONITATE 2-METHYLTRANSFERASE"/>
    <property type="match status" value="1"/>
</dbReference>
<dbReference type="Gene3D" id="3.40.50.150">
    <property type="entry name" value="Vaccinia Virus protein VP39"/>
    <property type="match status" value="1"/>
</dbReference>
<organism evidence="5 6">
    <name type="scientific">Aquimonas voraii</name>
    <dbReference type="NCBI Taxonomy" id="265719"/>
    <lineage>
        <taxon>Bacteria</taxon>
        <taxon>Pseudomonadati</taxon>
        <taxon>Pseudomonadota</taxon>
        <taxon>Gammaproteobacteria</taxon>
        <taxon>Lysobacterales</taxon>
        <taxon>Lysobacteraceae</taxon>
        <taxon>Aquimonas</taxon>
    </lineage>
</organism>
<dbReference type="SUPFAM" id="SSF53335">
    <property type="entry name" value="S-adenosyl-L-methionine-dependent methyltransferases"/>
    <property type="match status" value="1"/>
</dbReference>
<dbReference type="STRING" id="265719.SAMN04488509_11370"/>
<sequence length="286" mass="31644">MSESTPALEFTGERFTPECVREIWYEHYHRYAFAQPLARGKRVLDAACGEGYGSALVVAGAASVLGLDVSAQAIAHARARYAQPNLRFEQADVTALEHLPAASFDLILSFETLEHLHAQETMLQGFRRLLAPGGLLLVSTPDKRNYTDIPQFHNEHHVRELYREEFEALLAGIFPHRRLYAQKLLFQSALWALDADEGGPAAATLSREGGLSEGMAYPPMYYIAACALQPLPVLPATHLFGDAEESVYAHYHHEIRKNMAAGHRIQELEREVEALRAALRAAGAAG</sequence>
<keyword evidence="3" id="KW-0175">Coiled coil</keyword>
<reference evidence="5 6" key="1">
    <citation type="submission" date="2016-10" db="EMBL/GenBank/DDBJ databases">
        <authorList>
            <person name="de Groot N.N."/>
        </authorList>
    </citation>
    <scope>NUCLEOTIDE SEQUENCE [LARGE SCALE GENOMIC DNA]</scope>
    <source>
        <strain evidence="5 6">DSM 16957</strain>
    </source>
</reference>
<dbReference type="InterPro" id="IPR041698">
    <property type="entry name" value="Methyltransf_25"/>
</dbReference>
<evidence type="ECO:0000259" key="4">
    <source>
        <dbReference type="Pfam" id="PF13649"/>
    </source>
</evidence>
<dbReference type="OrthoDB" id="9801609at2"/>
<dbReference type="PANTHER" id="PTHR43861">
    <property type="entry name" value="TRANS-ACONITATE 2-METHYLTRANSFERASE-RELATED"/>
    <property type="match status" value="1"/>
</dbReference>